<gene>
    <name evidence="1" type="ORF">MNBD_GAMMA11-899</name>
</gene>
<reference evidence="1" key="1">
    <citation type="submission" date="2018-06" db="EMBL/GenBank/DDBJ databases">
        <authorList>
            <person name="Zhirakovskaya E."/>
        </authorList>
    </citation>
    <scope>NUCLEOTIDE SEQUENCE</scope>
</reference>
<dbReference type="AlphaFoldDB" id="A0A3B0XR34"/>
<sequence length="115" mass="13113">MNSITVYTHTERLPKTWIYNAFGPIAIRYFKDLNGNKKLDAAKGESLEGSMFHTTAENEAEVKQGESIRMTNSHGCIHLKPRDRNKLTLLKAFKTGMDLTIYSYDKKFTPVAIDK</sequence>
<protein>
    <recommendedName>
        <fullName evidence="2">YkuD domain-containing protein</fullName>
    </recommendedName>
</protein>
<organism evidence="1">
    <name type="scientific">hydrothermal vent metagenome</name>
    <dbReference type="NCBI Taxonomy" id="652676"/>
    <lineage>
        <taxon>unclassified sequences</taxon>
        <taxon>metagenomes</taxon>
        <taxon>ecological metagenomes</taxon>
    </lineage>
</organism>
<dbReference type="EMBL" id="UOFG01000043">
    <property type="protein sequence ID" value="VAW58634.1"/>
    <property type="molecule type" value="Genomic_DNA"/>
</dbReference>
<evidence type="ECO:0000313" key="1">
    <source>
        <dbReference type="EMBL" id="VAW58634.1"/>
    </source>
</evidence>
<proteinExistence type="predicted"/>
<accession>A0A3B0XR34</accession>
<evidence type="ECO:0008006" key="2">
    <source>
        <dbReference type="Google" id="ProtNLM"/>
    </source>
</evidence>
<name>A0A3B0XR34_9ZZZZ</name>